<sequence>MSQRDEWAHRTPRGKRATAVEINICHGAFNSVKKLFIQVVIKP</sequence>
<dbReference type="Proteomes" id="UP001258181">
    <property type="component" value="Unassembled WGS sequence"/>
</dbReference>
<comment type="caution">
    <text evidence="1">The sequence shown here is derived from an EMBL/GenBank/DDBJ whole genome shotgun (WGS) entry which is preliminary data.</text>
</comment>
<gene>
    <name evidence="1" type="ORF">J2X07_003349</name>
</gene>
<name>A0ABU1U4L3_9BACL</name>
<organism evidence="1 2">
    <name type="scientific">Fictibacillus barbaricus</name>
    <dbReference type="NCBI Taxonomy" id="182136"/>
    <lineage>
        <taxon>Bacteria</taxon>
        <taxon>Bacillati</taxon>
        <taxon>Bacillota</taxon>
        <taxon>Bacilli</taxon>
        <taxon>Bacillales</taxon>
        <taxon>Fictibacillaceae</taxon>
        <taxon>Fictibacillus</taxon>
    </lineage>
</organism>
<evidence type="ECO:0000313" key="1">
    <source>
        <dbReference type="EMBL" id="MDR7074353.1"/>
    </source>
</evidence>
<dbReference type="RefSeq" id="WP_310261169.1">
    <property type="nucleotide sequence ID" value="NZ_JAVDWA010000007.1"/>
</dbReference>
<reference evidence="1 2" key="1">
    <citation type="submission" date="2023-07" db="EMBL/GenBank/DDBJ databases">
        <title>Sorghum-associated microbial communities from plants grown in Nebraska, USA.</title>
        <authorList>
            <person name="Schachtman D."/>
        </authorList>
    </citation>
    <scope>NUCLEOTIDE SEQUENCE [LARGE SCALE GENOMIC DNA]</scope>
    <source>
        <strain evidence="1 2">BE211</strain>
    </source>
</reference>
<keyword evidence="2" id="KW-1185">Reference proteome</keyword>
<proteinExistence type="predicted"/>
<accession>A0ABU1U4L3</accession>
<dbReference type="EMBL" id="JAVDWA010000007">
    <property type="protein sequence ID" value="MDR7074353.1"/>
    <property type="molecule type" value="Genomic_DNA"/>
</dbReference>
<protein>
    <submittedName>
        <fullName evidence="1">Uncharacterized protein</fullName>
    </submittedName>
</protein>
<evidence type="ECO:0000313" key="2">
    <source>
        <dbReference type="Proteomes" id="UP001258181"/>
    </source>
</evidence>